<sequence length="290" mass="34376">MIKDIYKIAKEFLQYEKIMGVAKISDSYHNKVNFNDITMDKFPYFGDNVQNICKYFDNYTSAVVQDTANSIKFSCMYLYYWLYYYNNEKRNTEKVNELYKALISADSTSHNTLCPQSDYTTITEDVMLKLKDLHNMYTKINYIQNNSSPQSENKCNDANECAKLYMKYKVSCESNSYPDFCYELINVRETYNALSTTNCFDQLTHKMLPLFQKNNIRVPIVITIVVILLISITLFILHKLTPYNPCFQGILKRKQNKWNNVDEDYNMFQSYKNVNNAPMKSRHHIFYYKV</sequence>
<protein>
    <submittedName>
        <fullName evidence="2">Variable surface protein</fullName>
    </submittedName>
</protein>
<gene>
    <name evidence="2" type="ORF">PGO_000150</name>
</gene>
<dbReference type="EMBL" id="BDQF01000031">
    <property type="protein sequence ID" value="GAW83929.1"/>
    <property type="molecule type" value="Genomic_DNA"/>
</dbReference>
<evidence type="ECO:0000313" key="2">
    <source>
        <dbReference type="EMBL" id="GAW83929.1"/>
    </source>
</evidence>
<dbReference type="RefSeq" id="XP_028546518.1">
    <property type="nucleotide sequence ID" value="XM_028690717.1"/>
</dbReference>
<evidence type="ECO:0000256" key="1">
    <source>
        <dbReference type="SAM" id="Phobius"/>
    </source>
</evidence>
<keyword evidence="1" id="KW-0472">Membrane</keyword>
<keyword evidence="1" id="KW-0812">Transmembrane</keyword>
<organism evidence="2 3">
    <name type="scientific">Plasmodium gonderi</name>
    <dbReference type="NCBI Taxonomy" id="77519"/>
    <lineage>
        <taxon>Eukaryota</taxon>
        <taxon>Sar</taxon>
        <taxon>Alveolata</taxon>
        <taxon>Apicomplexa</taxon>
        <taxon>Aconoidasida</taxon>
        <taxon>Haemosporida</taxon>
        <taxon>Plasmodiidae</taxon>
        <taxon>Plasmodium</taxon>
        <taxon>Plasmodium (Plasmodium)</taxon>
    </lineage>
</organism>
<name>A0A1Y1JN68_PLAGO</name>
<keyword evidence="3" id="KW-1185">Reference proteome</keyword>
<proteinExistence type="predicted"/>
<keyword evidence="1" id="KW-1133">Transmembrane helix</keyword>
<dbReference type="Proteomes" id="UP000195521">
    <property type="component" value="Unassembled WGS sequence"/>
</dbReference>
<dbReference type="OrthoDB" id="387017at2759"/>
<reference evidence="3" key="1">
    <citation type="submission" date="2017-04" db="EMBL/GenBank/DDBJ databases">
        <title>Plasmodium gonderi genome.</title>
        <authorList>
            <person name="Arisue N."/>
            <person name="Honma H."/>
            <person name="Kawai S."/>
            <person name="Tougan T."/>
            <person name="Tanabe K."/>
            <person name="Horii T."/>
        </authorList>
    </citation>
    <scope>NUCLEOTIDE SEQUENCE [LARGE SCALE GENOMIC DNA]</scope>
    <source>
        <strain evidence="3">ATCC 30045</strain>
    </source>
</reference>
<comment type="caution">
    <text evidence="2">The sequence shown here is derived from an EMBL/GenBank/DDBJ whole genome shotgun (WGS) entry which is preliminary data.</text>
</comment>
<dbReference type="AlphaFoldDB" id="A0A1Y1JN68"/>
<dbReference type="OMA" id="NKCNDAN"/>
<evidence type="ECO:0000313" key="3">
    <source>
        <dbReference type="Proteomes" id="UP000195521"/>
    </source>
</evidence>
<dbReference type="GeneID" id="39744737"/>
<feature type="transmembrane region" description="Helical" evidence="1">
    <location>
        <begin position="216"/>
        <end position="237"/>
    </location>
</feature>
<accession>A0A1Y1JN68</accession>